<name>A0A6N8UDP6_9FIRM</name>
<dbReference type="PANTHER" id="PTHR37816">
    <property type="entry name" value="YALI0E33011P"/>
    <property type="match status" value="1"/>
</dbReference>
<sequence>MKIHIIGASGSGKSTLAGNLSKLLQIPHYDLDDIFWDNTQKTYGVTMPLAKRSRIFHSILLQDAWIIEGIYTSWIQESLQQADHIILLDISLASCRWHVMKRFFRRKLGLEKSKRESLKSLVKLLYWMSGDHLSKQEYFAMIEERFPLKTEHLRTAQQIEEMIIGFENGS</sequence>
<dbReference type="EMBL" id="WUUQ01000002">
    <property type="protein sequence ID" value="MXQ73557.1"/>
    <property type="molecule type" value="Genomic_DNA"/>
</dbReference>
<dbReference type="AlphaFoldDB" id="A0A6N8UDP6"/>
<keyword evidence="2" id="KW-1185">Reference proteome</keyword>
<dbReference type="RefSeq" id="WP_160624997.1">
    <property type="nucleotide sequence ID" value="NZ_WUUQ01000002.1"/>
</dbReference>
<dbReference type="Proteomes" id="UP000434036">
    <property type="component" value="Unassembled WGS sequence"/>
</dbReference>
<dbReference type="SUPFAM" id="SSF52540">
    <property type="entry name" value="P-loop containing nucleoside triphosphate hydrolases"/>
    <property type="match status" value="1"/>
</dbReference>
<organism evidence="1 2">
    <name type="scientific">Copranaerobaculum intestinale</name>
    <dbReference type="NCBI Taxonomy" id="2692629"/>
    <lineage>
        <taxon>Bacteria</taxon>
        <taxon>Bacillati</taxon>
        <taxon>Bacillota</taxon>
        <taxon>Erysipelotrichia</taxon>
        <taxon>Erysipelotrichales</taxon>
        <taxon>Erysipelotrichaceae</taxon>
        <taxon>Copranaerobaculum</taxon>
    </lineage>
</organism>
<evidence type="ECO:0000313" key="1">
    <source>
        <dbReference type="EMBL" id="MXQ73557.1"/>
    </source>
</evidence>
<comment type="caution">
    <text evidence="1">The sequence shown here is derived from an EMBL/GenBank/DDBJ whole genome shotgun (WGS) entry which is preliminary data.</text>
</comment>
<proteinExistence type="predicted"/>
<reference evidence="1 2" key="1">
    <citation type="submission" date="2019-12" db="EMBL/GenBank/DDBJ databases">
        <authorList>
            <person name="Yang R."/>
        </authorList>
    </citation>
    <scope>NUCLEOTIDE SEQUENCE [LARGE SCALE GENOMIC DNA]</scope>
    <source>
        <strain evidence="1 2">DONG20-135</strain>
    </source>
</reference>
<dbReference type="InterPro" id="IPR027417">
    <property type="entry name" value="P-loop_NTPase"/>
</dbReference>
<protein>
    <submittedName>
        <fullName evidence="1">DNA topology modulation protein FlaR</fullName>
    </submittedName>
</protein>
<dbReference type="InterPro" id="IPR052922">
    <property type="entry name" value="Cytidylate_Kinase-2"/>
</dbReference>
<gene>
    <name evidence="1" type="ORF">GSF08_06370</name>
</gene>
<dbReference type="PANTHER" id="PTHR37816:SF2">
    <property type="entry name" value="DNA TOPOLOGY MODULATION PROTEIN FLAR-RELATED PROTEIN"/>
    <property type="match status" value="1"/>
</dbReference>
<dbReference type="Gene3D" id="3.40.50.300">
    <property type="entry name" value="P-loop containing nucleotide triphosphate hydrolases"/>
    <property type="match status" value="1"/>
</dbReference>
<reference evidence="1 2" key="2">
    <citation type="submission" date="2020-01" db="EMBL/GenBank/DDBJ databases">
        <title>Clostridiaceae sp. nov. isolated from the gut of human by culturomics.</title>
        <authorList>
            <person name="Chang Y."/>
        </authorList>
    </citation>
    <scope>NUCLEOTIDE SEQUENCE [LARGE SCALE GENOMIC DNA]</scope>
    <source>
        <strain evidence="1 2">DONG20-135</strain>
    </source>
</reference>
<evidence type="ECO:0000313" key="2">
    <source>
        <dbReference type="Proteomes" id="UP000434036"/>
    </source>
</evidence>
<accession>A0A6N8UDP6</accession>